<dbReference type="Pfam" id="PF12937">
    <property type="entry name" value="F-box-like"/>
    <property type="match status" value="1"/>
</dbReference>
<dbReference type="EMBL" id="JAGFBS010000001">
    <property type="protein sequence ID" value="KAG6381992.1"/>
    <property type="molecule type" value="Genomic_DNA"/>
</dbReference>
<dbReference type="Gene3D" id="1.20.1280.50">
    <property type="match status" value="1"/>
</dbReference>
<evidence type="ECO:0000313" key="2">
    <source>
        <dbReference type="EMBL" id="KAG6381992.1"/>
    </source>
</evidence>
<dbReference type="InterPro" id="IPR036047">
    <property type="entry name" value="F-box-like_dom_sf"/>
</dbReference>
<sequence length="242" mass="27911">MALQWEEDDLNDLCGFPRRGTNHGKQTGTLKLHSSFGNKVLRQDNSPELPPTNIVAPPAKKRRAGGRVVDVPTKSNRGNPWELCQLNLDVLFMIATYTQPQDLLSLARTCKSLRRLFMDKSSAFIWKAYRRELKGLPDCSDDLSEPAYTNLVFSPHSHTLKCNKGLWKISRYFLRRIVFIEKIRFLCNIYWPRAVYEIVKITAVRVSGDEGWCHRSSRDHTTIAHFAENLLWHDKDQVNSLV</sequence>
<feature type="domain" description="F-box" evidence="1">
    <location>
        <begin position="80"/>
        <end position="129"/>
    </location>
</feature>
<comment type="caution">
    <text evidence="2">The sequence shown here is derived from an EMBL/GenBank/DDBJ whole genome shotgun (WGS) entry which is preliminary data.</text>
</comment>
<evidence type="ECO:0000259" key="1">
    <source>
        <dbReference type="PROSITE" id="PS50181"/>
    </source>
</evidence>
<dbReference type="AlphaFoldDB" id="A0A8I2Z3E0"/>
<dbReference type="InterPro" id="IPR001810">
    <property type="entry name" value="F-box_dom"/>
</dbReference>
<gene>
    <name evidence="2" type="ORF">JVT61DRAFT_623</name>
</gene>
<evidence type="ECO:0000313" key="3">
    <source>
        <dbReference type="Proteomes" id="UP000683000"/>
    </source>
</evidence>
<dbReference type="Proteomes" id="UP000683000">
    <property type="component" value="Unassembled WGS sequence"/>
</dbReference>
<dbReference type="SUPFAM" id="SSF81383">
    <property type="entry name" value="F-box domain"/>
    <property type="match status" value="1"/>
</dbReference>
<dbReference type="CDD" id="cd09917">
    <property type="entry name" value="F-box_SF"/>
    <property type="match status" value="1"/>
</dbReference>
<dbReference type="PROSITE" id="PS50181">
    <property type="entry name" value="FBOX"/>
    <property type="match status" value="1"/>
</dbReference>
<name>A0A8I2Z3E0_9AGAM</name>
<keyword evidence="3" id="KW-1185">Reference proteome</keyword>
<reference evidence="2" key="1">
    <citation type="submission" date="2021-03" db="EMBL/GenBank/DDBJ databases">
        <title>Evolutionary innovations through gain and loss of genes in the ectomycorrhizal Boletales.</title>
        <authorList>
            <person name="Wu G."/>
            <person name="Miyauchi S."/>
            <person name="Morin E."/>
            <person name="Yang Z.-L."/>
            <person name="Xu J."/>
            <person name="Martin F.M."/>
        </authorList>
    </citation>
    <scope>NUCLEOTIDE SEQUENCE</scope>
    <source>
        <strain evidence="2">BR01</strain>
    </source>
</reference>
<accession>A0A8I2Z3E0</accession>
<protein>
    <recommendedName>
        <fullName evidence="1">F-box domain-containing protein</fullName>
    </recommendedName>
</protein>
<proteinExistence type="predicted"/>
<dbReference type="OrthoDB" id="2322499at2759"/>
<organism evidence="2 3">
    <name type="scientific">Boletus reticuloceps</name>
    <dbReference type="NCBI Taxonomy" id="495285"/>
    <lineage>
        <taxon>Eukaryota</taxon>
        <taxon>Fungi</taxon>
        <taxon>Dikarya</taxon>
        <taxon>Basidiomycota</taxon>
        <taxon>Agaricomycotina</taxon>
        <taxon>Agaricomycetes</taxon>
        <taxon>Agaricomycetidae</taxon>
        <taxon>Boletales</taxon>
        <taxon>Boletineae</taxon>
        <taxon>Boletaceae</taxon>
        <taxon>Boletoideae</taxon>
        <taxon>Boletus</taxon>
    </lineage>
</organism>